<proteinExistence type="predicted"/>
<accession>D3B927</accession>
<organism evidence="3 4">
    <name type="scientific">Heterostelium pallidum (strain ATCC 26659 / Pp 5 / PN500)</name>
    <name type="common">Cellular slime mold</name>
    <name type="synonym">Polysphondylium pallidum</name>
    <dbReference type="NCBI Taxonomy" id="670386"/>
    <lineage>
        <taxon>Eukaryota</taxon>
        <taxon>Amoebozoa</taxon>
        <taxon>Evosea</taxon>
        <taxon>Eumycetozoa</taxon>
        <taxon>Dictyostelia</taxon>
        <taxon>Acytosteliales</taxon>
        <taxon>Acytosteliaceae</taxon>
        <taxon>Heterostelium</taxon>
    </lineage>
</organism>
<dbReference type="GeneID" id="31360457"/>
<dbReference type="InterPro" id="IPR000315">
    <property type="entry name" value="Znf_B-box"/>
</dbReference>
<comment type="caution">
    <text evidence="3">The sequence shown here is derived from an EMBL/GenBank/DDBJ whole genome shotgun (WGS) entry which is preliminary data.</text>
</comment>
<dbReference type="Proteomes" id="UP000001396">
    <property type="component" value="Unassembled WGS sequence"/>
</dbReference>
<dbReference type="RefSeq" id="XP_020434183.1">
    <property type="nucleotide sequence ID" value="XM_020575867.1"/>
</dbReference>
<evidence type="ECO:0000256" key="1">
    <source>
        <dbReference type="PROSITE-ProRule" id="PRU00024"/>
    </source>
</evidence>
<keyword evidence="1" id="KW-0862">Zinc</keyword>
<dbReference type="SUPFAM" id="SSF117281">
    <property type="entry name" value="Kelch motif"/>
    <property type="match status" value="1"/>
</dbReference>
<dbReference type="InterPro" id="IPR015915">
    <property type="entry name" value="Kelch-typ_b-propeller"/>
</dbReference>
<sequence>MTKHQCLDHHRSLEFFCYQCNSSMCSKCFTIHYKDHPDHSNWEHIDDTDLSLSTLKLDDNKDTTTTTNNHINSDSTNNNNNNDINNFYSQINNKIKSLWESLRSSTFRYQSLSTTENDIKQHFEQLHQYLIIEEKKLNKDIINDKHTITNQIDNNINHLKYLINIIIIFNKLNNIPDTSKTFEIFNTLKNKNVSNSSDNESIITDTTTLYSTTTIMESITTSSSLQSFINHNNQTLFNEYNNYFNIDELLKQHSNDSSSILLDIIHKYNNQFNESTTNTDNNNLTLSSYKLSIKQPDFNQLNSIIEQSIKLDNIESTESINTTTTNNNDNKQSYIFITNHSCGATLINTSNNNSIEELKFEYQFHGTHNSIVSIGEYIYIFGGSVSQFKWIKISIRSKSAEHIGDIRGIRGDRNISVCYDGQDHIYLINGLKIKNRIDRFNIKTMKFESYHQLPDEYEMQASSMIFKGSLYSVSCLQNKLFQFDLTNRTITDHQIDIKPFSACHDNNGNFFILDLTNIQFIKYNVETKQTINLNVLPLYRNQFPFVIYHRESPTSSYIYSFGSSNECNFKYSIETNQWEPFFREIINDYRDFCASTLTSF</sequence>
<evidence type="ECO:0000313" key="4">
    <source>
        <dbReference type="Proteomes" id="UP000001396"/>
    </source>
</evidence>
<dbReference type="GO" id="GO:0008270">
    <property type="term" value="F:zinc ion binding"/>
    <property type="evidence" value="ECO:0007669"/>
    <property type="project" value="UniProtKB-KW"/>
</dbReference>
<evidence type="ECO:0000259" key="2">
    <source>
        <dbReference type="PROSITE" id="PS50119"/>
    </source>
</evidence>
<dbReference type="PROSITE" id="PS50119">
    <property type="entry name" value="ZF_BBOX"/>
    <property type="match status" value="1"/>
</dbReference>
<keyword evidence="1" id="KW-0479">Metal-binding</keyword>
<evidence type="ECO:0000313" key="3">
    <source>
        <dbReference type="EMBL" id="EFA82066.1"/>
    </source>
</evidence>
<protein>
    <recommendedName>
        <fullName evidence="2">B box-type domain-containing protein</fullName>
    </recommendedName>
</protein>
<keyword evidence="4" id="KW-1185">Reference proteome</keyword>
<dbReference type="AlphaFoldDB" id="D3B927"/>
<dbReference type="CDD" id="cd19756">
    <property type="entry name" value="Bbox2"/>
    <property type="match status" value="1"/>
</dbReference>
<feature type="domain" description="B box-type" evidence="2">
    <location>
        <begin position="1"/>
        <end position="36"/>
    </location>
</feature>
<name>D3B927_HETP5</name>
<keyword evidence="1" id="KW-0863">Zinc-finger</keyword>
<gene>
    <name evidence="3" type="ORF">PPL_04971</name>
</gene>
<dbReference type="EMBL" id="ADBJ01000021">
    <property type="protein sequence ID" value="EFA82066.1"/>
    <property type="molecule type" value="Genomic_DNA"/>
</dbReference>
<reference evidence="3 4" key="1">
    <citation type="journal article" date="2011" name="Genome Res.">
        <title>Phylogeny-wide analysis of social amoeba genomes highlights ancient origins for complex intercellular communication.</title>
        <authorList>
            <person name="Heidel A.J."/>
            <person name="Lawal H.M."/>
            <person name="Felder M."/>
            <person name="Schilde C."/>
            <person name="Helps N.R."/>
            <person name="Tunggal B."/>
            <person name="Rivero F."/>
            <person name="John U."/>
            <person name="Schleicher M."/>
            <person name="Eichinger L."/>
            <person name="Platzer M."/>
            <person name="Noegel A.A."/>
            <person name="Schaap P."/>
            <person name="Gloeckner G."/>
        </authorList>
    </citation>
    <scope>NUCLEOTIDE SEQUENCE [LARGE SCALE GENOMIC DNA]</scope>
    <source>
        <strain evidence="4">ATCC 26659 / Pp 5 / PN500</strain>
    </source>
</reference>
<dbReference type="OMA" id="SHRIEAC"/>
<dbReference type="SUPFAM" id="SSF57845">
    <property type="entry name" value="B-box zinc-binding domain"/>
    <property type="match status" value="1"/>
</dbReference>
<dbReference type="InParanoid" id="D3B927"/>
<dbReference type="Gene3D" id="2.120.10.80">
    <property type="entry name" value="Kelch-type beta propeller"/>
    <property type="match status" value="1"/>
</dbReference>